<feature type="region of interest" description="Disordered" evidence="1">
    <location>
        <begin position="1"/>
        <end position="22"/>
    </location>
</feature>
<dbReference type="Proteomes" id="UP000192726">
    <property type="component" value="Chromosome"/>
</dbReference>
<sequence length="112" mass="11688">MGLKFDMGSQTLSTLSGQTQGSSEDLGALVKQLVAAAQPLEGKFNGAGKTAFDNFKRNSDEIAASLNGALRSILGGQKGMDRSFIAGEHEAADNARQSMSSANFDAARFSGR</sequence>
<evidence type="ECO:0000313" key="3">
    <source>
        <dbReference type="Proteomes" id="UP000192726"/>
    </source>
</evidence>
<dbReference type="EMBL" id="CP020569">
    <property type="protein sequence ID" value="ARF55966.1"/>
    <property type="molecule type" value="Genomic_DNA"/>
</dbReference>
<name>A0A1V0TSP5_9ACTN</name>
<dbReference type="KEGG" id="sgv:B1H19_18830"/>
<feature type="compositionally biased region" description="Polar residues" evidence="1">
    <location>
        <begin position="8"/>
        <end position="22"/>
    </location>
</feature>
<evidence type="ECO:0000313" key="2">
    <source>
        <dbReference type="EMBL" id="ARF55966.1"/>
    </source>
</evidence>
<organism evidence="2 3">
    <name type="scientific">Streptomyces gilvosporeus</name>
    <dbReference type="NCBI Taxonomy" id="553510"/>
    <lineage>
        <taxon>Bacteria</taxon>
        <taxon>Bacillati</taxon>
        <taxon>Actinomycetota</taxon>
        <taxon>Actinomycetes</taxon>
        <taxon>Kitasatosporales</taxon>
        <taxon>Streptomycetaceae</taxon>
        <taxon>Streptomyces</taxon>
    </lineage>
</organism>
<dbReference type="STRING" id="553510.B1H19_18830"/>
<dbReference type="OrthoDB" id="3826998at2"/>
<reference evidence="2 3" key="1">
    <citation type="submission" date="2017-04" db="EMBL/GenBank/DDBJ databases">
        <title>Complete Genome Sequence of Streptomyces gilvosporeus F607, a Capable Producer of Natamycin.</title>
        <authorList>
            <person name="Zong G."/>
            <person name="Zhong C."/>
            <person name="Fu J."/>
            <person name="Qin R."/>
            <person name="Cao G."/>
        </authorList>
    </citation>
    <scope>NUCLEOTIDE SEQUENCE [LARGE SCALE GENOMIC DNA]</scope>
    <source>
        <strain evidence="2 3">F607</strain>
    </source>
</reference>
<proteinExistence type="predicted"/>
<accession>A0A1V0TSP5</accession>
<gene>
    <name evidence="2" type="ORF">B1H19_18830</name>
</gene>
<dbReference type="RefSeq" id="WP_083105821.1">
    <property type="nucleotide sequence ID" value="NZ_CP020569.1"/>
</dbReference>
<keyword evidence="3" id="KW-1185">Reference proteome</keyword>
<protein>
    <recommendedName>
        <fullName evidence="4">WXG100 family type VII secretion target</fullName>
    </recommendedName>
</protein>
<dbReference type="AlphaFoldDB" id="A0A1V0TSP5"/>
<evidence type="ECO:0000256" key="1">
    <source>
        <dbReference type="SAM" id="MobiDB-lite"/>
    </source>
</evidence>
<evidence type="ECO:0008006" key="4">
    <source>
        <dbReference type="Google" id="ProtNLM"/>
    </source>
</evidence>
<dbReference type="Gene3D" id="1.10.287.1060">
    <property type="entry name" value="ESAT-6-like"/>
    <property type="match status" value="1"/>
</dbReference>
<dbReference type="SUPFAM" id="SSF140453">
    <property type="entry name" value="EsxAB dimer-like"/>
    <property type="match status" value="1"/>
</dbReference>
<dbReference type="InterPro" id="IPR036689">
    <property type="entry name" value="ESAT-6-like_sf"/>
</dbReference>